<evidence type="ECO:0000313" key="2">
    <source>
        <dbReference type="Proteomes" id="UP001153076"/>
    </source>
</evidence>
<reference evidence="1" key="1">
    <citation type="submission" date="2022-04" db="EMBL/GenBank/DDBJ databases">
        <title>Carnegiea gigantea Genome sequencing and assembly v2.</title>
        <authorList>
            <person name="Copetti D."/>
            <person name="Sanderson M.J."/>
            <person name="Burquez A."/>
            <person name="Wojciechowski M.F."/>
        </authorList>
    </citation>
    <scope>NUCLEOTIDE SEQUENCE</scope>
    <source>
        <strain evidence="1">SGP5-SGP5p</strain>
        <tissue evidence="1">Aerial part</tissue>
    </source>
</reference>
<name>A0A9Q1JGN5_9CARY</name>
<comment type="caution">
    <text evidence="1">The sequence shown here is derived from an EMBL/GenBank/DDBJ whole genome shotgun (WGS) entry which is preliminary data.</text>
</comment>
<dbReference type="OrthoDB" id="1417722at2759"/>
<dbReference type="EMBL" id="JAKOGI010002657">
    <property type="protein sequence ID" value="KAJ8421579.1"/>
    <property type="molecule type" value="Genomic_DNA"/>
</dbReference>
<accession>A0A9Q1JGN5</accession>
<dbReference type="Proteomes" id="UP001153076">
    <property type="component" value="Unassembled WGS sequence"/>
</dbReference>
<keyword evidence="2" id="KW-1185">Reference proteome</keyword>
<gene>
    <name evidence="1" type="ORF">Cgig2_010418</name>
</gene>
<dbReference type="AlphaFoldDB" id="A0A9Q1JGN5"/>
<protein>
    <submittedName>
        <fullName evidence="1">Uncharacterized protein</fullName>
    </submittedName>
</protein>
<evidence type="ECO:0000313" key="1">
    <source>
        <dbReference type="EMBL" id="KAJ8421579.1"/>
    </source>
</evidence>
<proteinExistence type="predicted"/>
<sequence length="313" mass="34663">MVDNERKGVGDVVLRHRRALEAVCTLNSELADCQKIAIERTSLVLRYKPFVLERHLVRALVECCVSKTKSFRIARRHVPFLVYDVALLMGLPATRKHVTFDEGQGECEVQEVWFYEHTNLYVHADGKRVPRIGCWVNLYIGRKYNVTELISSIKDNQIVPILEVRELERREAIVKAFIDTDDAHDEGGTVESEKGTEAGDKGTLHLRALLLGRGWGDDVPQGMHIKGPDLAHGVEGSSDASDTRIATSMGGDSHVLHANLYATDVGSTQDIEALEGNLVPTLECGIQAANDVGQEEEMHTTCEGSKPSIAKRI</sequence>
<organism evidence="1 2">
    <name type="scientific">Carnegiea gigantea</name>
    <dbReference type="NCBI Taxonomy" id="171969"/>
    <lineage>
        <taxon>Eukaryota</taxon>
        <taxon>Viridiplantae</taxon>
        <taxon>Streptophyta</taxon>
        <taxon>Embryophyta</taxon>
        <taxon>Tracheophyta</taxon>
        <taxon>Spermatophyta</taxon>
        <taxon>Magnoliopsida</taxon>
        <taxon>eudicotyledons</taxon>
        <taxon>Gunneridae</taxon>
        <taxon>Pentapetalae</taxon>
        <taxon>Caryophyllales</taxon>
        <taxon>Cactineae</taxon>
        <taxon>Cactaceae</taxon>
        <taxon>Cactoideae</taxon>
        <taxon>Echinocereeae</taxon>
        <taxon>Carnegiea</taxon>
    </lineage>
</organism>